<sequence>MASPRNFLSSPPDLSVLETQLRLEAAIDLDGKDLWAFTNLPDPIACRENGCSETHTYIQHLKAFWRPHDGLEIPHEWTSLILPPGERDLELWFPLSLMSTILAPLRAQLRLTPTADFARRPPQYMGPQFPLQLAPEPTSAHLVAAMAKALLHSEDVPALYRLAPLFDGTYNCQMKVHPATRFAGAEPQDIVFALVPEPRPTSEIMARRFRNAPLRLLSPAIVIAVELEDLGSAFPDLTEAELQDLARVTQPHLEALLVARHQRCVGAPPATLPASEPPAAPACIFCIAFRDATLFILAHTAHLHREKGKYRYEAVLVDRLPFPPRAANDSAGVLARLRTVLALLTLRSHADRIAALWHDVAWPHPVWDAEAALVRTHTGIVTPSPSEHVNSDDERDRIIYDYFMNEDDSNVSSGRGPDGELEVDEAQIDPTPSEIARSKELVEGWIGRDT</sequence>
<feature type="region of interest" description="Disordered" evidence="1">
    <location>
        <begin position="408"/>
        <end position="428"/>
    </location>
</feature>
<evidence type="ECO:0000313" key="2">
    <source>
        <dbReference type="EMBL" id="KAJ7086132.1"/>
    </source>
</evidence>
<comment type="caution">
    <text evidence="2">The sequence shown here is derived from an EMBL/GenBank/DDBJ whole genome shotgun (WGS) entry which is preliminary data.</text>
</comment>
<organism evidence="2 3">
    <name type="scientific">Mycena belliarum</name>
    <dbReference type="NCBI Taxonomy" id="1033014"/>
    <lineage>
        <taxon>Eukaryota</taxon>
        <taxon>Fungi</taxon>
        <taxon>Dikarya</taxon>
        <taxon>Basidiomycota</taxon>
        <taxon>Agaricomycotina</taxon>
        <taxon>Agaricomycetes</taxon>
        <taxon>Agaricomycetidae</taxon>
        <taxon>Agaricales</taxon>
        <taxon>Marasmiineae</taxon>
        <taxon>Mycenaceae</taxon>
        <taxon>Mycena</taxon>
    </lineage>
</organism>
<accession>A0AAD6XN47</accession>
<evidence type="ECO:0000313" key="3">
    <source>
        <dbReference type="Proteomes" id="UP001222325"/>
    </source>
</evidence>
<evidence type="ECO:0000256" key="1">
    <source>
        <dbReference type="SAM" id="MobiDB-lite"/>
    </source>
</evidence>
<dbReference type="AlphaFoldDB" id="A0AAD6XN47"/>
<reference evidence="2" key="1">
    <citation type="submission" date="2023-03" db="EMBL/GenBank/DDBJ databases">
        <title>Massive genome expansion in bonnet fungi (Mycena s.s.) driven by repeated elements and novel gene families across ecological guilds.</title>
        <authorList>
            <consortium name="Lawrence Berkeley National Laboratory"/>
            <person name="Harder C.B."/>
            <person name="Miyauchi S."/>
            <person name="Viragh M."/>
            <person name="Kuo A."/>
            <person name="Thoen E."/>
            <person name="Andreopoulos B."/>
            <person name="Lu D."/>
            <person name="Skrede I."/>
            <person name="Drula E."/>
            <person name="Henrissat B."/>
            <person name="Morin E."/>
            <person name="Kohler A."/>
            <person name="Barry K."/>
            <person name="LaButti K."/>
            <person name="Morin E."/>
            <person name="Salamov A."/>
            <person name="Lipzen A."/>
            <person name="Mereny Z."/>
            <person name="Hegedus B."/>
            <person name="Baldrian P."/>
            <person name="Stursova M."/>
            <person name="Weitz H."/>
            <person name="Taylor A."/>
            <person name="Grigoriev I.V."/>
            <person name="Nagy L.G."/>
            <person name="Martin F."/>
            <person name="Kauserud H."/>
        </authorList>
    </citation>
    <scope>NUCLEOTIDE SEQUENCE</scope>
    <source>
        <strain evidence="2">CBHHK173m</strain>
    </source>
</reference>
<gene>
    <name evidence="2" type="ORF">B0H15DRAFT_360134</name>
</gene>
<name>A0AAD6XN47_9AGAR</name>
<dbReference type="Proteomes" id="UP001222325">
    <property type="component" value="Unassembled WGS sequence"/>
</dbReference>
<dbReference type="EMBL" id="JARJCN010000032">
    <property type="protein sequence ID" value="KAJ7086132.1"/>
    <property type="molecule type" value="Genomic_DNA"/>
</dbReference>
<keyword evidence="3" id="KW-1185">Reference proteome</keyword>
<protein>
    <submittedName>
        <fullName evidence="2">Uncharacterized protein</fullName>
    </submittedName>
</protein>
<proteinExistence type="predicted"/>